<dbReference type="GO" id="GO:0016787">
    <property type="term" value="F:hydrolase activity"/>
    <property type="evidence" value="ECO:0007669"/>
    <property type="project" value="UniProtKB-KW"/>
</dbReference>
<dbReference type="Gene3D" id="3.40.50.1820">
    <property type="entry name" value="alpha/beta hydrolase"/>
    <property type="match status" value="1"/>
</dbReference>
<accession>A0A9D1CZQ9</accession>
<gene>
    <name evidence="2" type="ORF">IAB27_07560</name>
</gene>
<evidence type="ECO:0000259" key="1">
    <source>
        <dbReference type="Pfam" id="PF12146"/>
    </source>
</evidence>
<evidence type="ECO:0000313" key="3">
    <source>
        <dbReference type="Proteomes" id="UP000886786"/>
    </source>
</evidence>
<dbReference type="PANTHER" id="PTHR11614">
    <property type="entry name" value="PHOSPHOLIPASE-RELATED"/>
    <property type="match status" value="1"/>
</dbReference>
<dbReference type="InterPro" id="IPR029058">
    <property type="entry name" value="AB_hydrolase_fold"/>
</dbReference>
<reference evidence="2" key="1">
    <citation type="submission" date="2020-10" db="EMBL/GenBank/DDBJ databases">
        <authorList>
            <person name="Gilroy R."/>
        </authorList>
    </citation>
    <scope>NUCLEOTIDE SEQUENCE</scope>
    <source>
        <strain evidence="2">CHK147-3167</strain>
    </source>
</reference>
<sequence>MIKHDFINYKGNNYSYIYTYGNNDKLVVMIHGLGMDKTGYGNFDILASRLFDAGFDSLRFDLIGHGESSGSSLDLTLEGTLEVLEELLKVCDFKKLYLFGASYGCAVATLYPKTCEKIVLWSPAFGYKKEINNPKTWFVSEFLGEKAIEKIKKNGYANFGITGPKFNMNLINDINRYDPVSVLREKRCDIKIFHGDSDKVESYETSLRLEEMVPNVLVEIIKGGSHCFNDGTSGEVIEKTINFLES</sequence>
<feature type="domain" description="Serine aminopeptidase S33" evidence="1">
    <location>
        <begin position="22"/>
        <end position="137"/>
    </location>
</feature>
<evidence type="ECO:0000313" key="2">
    <source>
        <dbReference type="EMBL" id="HIQ91455.1"/>
    </source>
</evidence>
<proteinExistence type="predicted"/>
<name>A0A9D1CZQ9_9FIRM</name>
<reference evidence="2" key="2">
    <citation type="journal article" date="2021" name="PeerJ">
        <title>Extensive microbial diversity within the chicken gut microbiome revealed by metagenomics and culture.</title>
        <authorList>
            <person name="Gilroy R."/>
            <person name="Ravi A."/>
            <person name="Getino M."/>
            <person name="Pursley I."/>
            <person name="Horton D.L."/>
            <person name="Alikhan N.F."/>
            <person name="Baker D."/>
            <person name="Gharbi K."/>
            <person name="Hall N."/>
            <person name="Watson M."/>
            <person name="Adriaenssens E.M."/>
            <person name="Foster-Nyarko E."/>
            <person name="Jarju S."/>
            <person name="Secka A."/>
            <person name="Antonio M."/>
            <person name="Oren A."/>
            <person name="Chaudhuri R.R."/>
            <person name="La Ragione R."/>
            <person name="Hildebrand F."/>
            <person name="Pallen M.J."/>
        </authorList>
    </citation>
    <scope>NUCLEOTIDE SEQUENCE</scope>
    <source>
        <strain evidence="2">CHK147-3167</strain>
    </source>
</reference>
<dbReference type="Pfam" id="PF12146">
    <property type="entry name" value="Hydrolase_4"/>
    <property type="match status" value="1"/>
</dbReference>
<keyword evidence="2" id="KW-0378">Hydrolase</keyword>
<dbReference type="Proteomes" id="UP000886786">
    <property type="component" value="Unassembled WGS sequence"/>
</dbReference>
<protein>
    <submittedName>
        <fullName evidence="2">Alpha/beta hydrolase</fullName>
    </submittedName>
</protein>
<dbReference type="InterPro" id="IPR051044">
    <property type="entry name" value="MAG_DAG_Lipase"/>
</dbReference>
<comment type="caution">
    <text evidence="2">The sequence shown here is derived from an EMBL/GenBank/DDBJ whole genome shotgun (WGS) entry which is preliminary data.</text>
</comment>
<dbReference type="InterPro" id="IPR022742">
    <property type="entry name" value="Hydrolase_4"/>
</dbReference>
<dbReference type="EMBL" id="DVFV01000130">
    <property type="protein sequence ID" value="HIQ91455.1"/>
    <property type="molecule type" value="Genomic_DNA"/>
</dbReference>
<dbReference type="AlphaFoldDB" id="A0A9D1CZQ9"/>
<organism evidence="2 3">
    <name type="scientific">Candidatus Coprosoma intestinipullorum</name>
    <dbReference type="NCBI Taxonomy" id="2840752"/>
    <lineage>
        <taxon>Bacteria</taxon>
        <taxon>Bacillati</taxon>
        <taxon>Bacillota</taxon>
        <taxon>Bacillota incertae sedis</taxon>
        <taxon>Candidatus Coprosoma</taxon>
    </lineage>
</organism>
<dbReference type="SUPFAM" id="SSF53474">
    <property type="entry name" value="alpha/beta-Hydrolases"/>
    <property type="match status" value="1"/>
</dbReference>